<protein>
    <recommendedName>
        <fullName evidence="5">Oxidoreductase DltE</fullName>
    </recommendedName>
</protein>
<dbReference type="SUPFAM" id="SSF51735">
    <property type="entry name" value="NAD(P)-binding Rossmann-fold domains"/>
    <property type="match status" value="1"/>
</dbReference>
<sequence length="328" mass="36012">MAQCAGHYIMMAMNGIHMVNACKEVENRGVWCGEYELSSCFPNPSIDPFTSGCFIPTTRNSFAMSFRYNKVLILGATSGIGYALASKFVSTGTSVIVSGRRQEKLDQFVSEHGSKGNVDSAQFDITDLKAIPAFAADIFKKHPDIDCVWINAGLQRSLDWTDPDKGVDLAKLELEILTDYTSPLHLAKAFLPLLQKRAPKDTALMYTTSGLALVPILPCGNYCAMKAALHHLILTQRQQLQDAGSNVKVIELFPPAVQTELHDAEHGDKGKEIGMPLNDFTEEAFAGLTSEDFEQVAVGGAKDFMGFSSWEQTRQATFAKMTKMMAKH</sequence>
<dbReference type="OrthoDB" id="37659at2759"/>
<reference evidence="4" key="1">
    <citation type="submission" date="2017-03" db="EMBL/GenBank/DDBJ databases">
        <title>Genomes of endolithic fungi from Antarctica.</title>
        <authorList>
            <person name="Coleine C."/>
            <person name="Masonjones S."/>
            <person name="Stajich J.E."/>
        </authorList>
    </citation>
    <scope>NUCLEOTIDE SEQUENCE [LARGE SCALE GENOMIC DNA]</scope>
    <source>
        <strain evidence="4">CCFEE 5527</strain>
    </source>
</reference>
<dbReference type="InterPro" id="IPR036291">
    <property type="entry name" value="NAD(P)-bd_dom_sf"/>
</dbReference>
<organism evidence="3 4">
    <name type="scientific">Cryoendolithus antarcticus</name>
    <dbReference type="NCBI Taxonomy" id="1507870"/>
    <lineage>
        <taxon>Eukaryota</taxon>
        <taxon>Fungi</taxon>
        <taxon>Dikarya</taxon>
        <taxon>Ascomycota</taxon>
        <taxon>Pezizomycotina</taxon>
        <taxon>Dothideomycetes</taxon>
        <taxon>Dothideomycetidae</taxon>
        <taxon>Cladosporiales</taxon>
        <taxon>Cladosporiaceae</taxon>
        <taxon>Cryoendolithus</taxon>
    </lineage>
</organism>
<evidence type="ECO:0000313" key="4">
    <source>
        <dbReference type="Proteomes" id="UP000192596"/>
    </source>
</evidence>
<dbReference type="InParanoid" id="A0A1V8SCZ0"/>
<dbReference type="STRING" id="1507870.A0A1V8SCZ0"/>
<dbReference type="Proteomes" id="UP000192596">
    <property type="component" value="Unassembled WGS sequence"/>
</dbReference>
<evidence type="ECO:0000256" key="2">
    <source>
        <dbReference type="ARBA" id="ARBA00023002"/>
    </source>
</evidence>
<dbReference type="GO" id="GO:0016491">
    <property type="term" value="F:oxidoreductase activity"/>
    <property type="evidence" value="ECO:0007669"/>
    <property type="project" value="UniProtKB-KW"/>
</dbReference>
<dbReference type="Gene3D" id="3.40.50.720">
    <property type="entry name" value="NAD(P)-binding Rossmann-like Domain"/>
    <property type="match status" value="1"/>
</dbReference>
<keyword evidence="4" id="KW-1185">Reference proteome</keyword>
<dbReference type="AlphaFoldDB" id="A0A1V8SCZ0"/>
<evidence type="ECO:0000313" key="3">
    <source>
        <dbReference type="EMBL" id="OQN97022.1"/>
    </source>
</evidence>
<dbReference type="PANTHER" id="PTHR43669">
    <property type="entry name" value="5-KETO-D-GLUCONATE 5-REDUCTASE"/>
    <property type="match status" value="1"/>
</dbReference>
<dbReference type="Pfam" id="PF00106">
    <property type="entry name" value="adh_short"/>
    <property type="match status" value="1"/>
</dbReference>
<proteinExistence type="inferred from homology"/>
<evidence type="ECO:0008006" key="5">
    <source>
        <dbReference type="Google" id="ProtNLM"/>
    </source>
</evidence>
<evidence type="ECO:0000256" key="1">
    <source>
        <dbReference type="ARBA" id="ARBA00006484"/>
    </source>
</evidence>
<dbReference type="PRINTS" id="PR00081">
    <property type="entry name" value="GDHRDH"/>
</dbReference>
<dbReference type="EMBL" id="NAJO01000058">
    <property type="protein sequence ID" value="OQN97022.1"/>
    <property type="molecule type" value="Genomic_DNA"/>
</dbReference>
<accession>A0A1V8SCZ0</accession>
<dbReference type="InterPro" id="IPR002347">
    <property type="entry name" value="SDR_fam"/>
</dbReference>
<dbReference type="PANTHER" id="PTHR43669:SF11">
    <property type="entry name" value="SHORT-CHAIN DEHYDROGENASE_OXIDOREDUCTASE"/>
    <property type="match status" value="1"/>
</dbReference>
<keyword evidence="2" id="KW-0560">Oxidoreductase</keyword>
<comment type="caution">
    <text evidence="3">The sequence shown here is derived from an EMBL/GenBank/DDBJ whole genome shotgun (WGS) entry which is preliminary data.</text>
</comment>
<name>A0A1V8SCZ0_9PEZI</name>
<comment type="similarity">
    <text evidence="1">Belongs to the short-chain dehydrogenases/reductases (SDR) family.</text>
</comment>
<gene>
    <name evidence="3" type="ORF">B0A48_16826</name>
</gene>